<dbReference type="Proteomes" id="UP000050266">
    <property type="component" value="Unassembled WGS sequence"/>
</dbReference>
<dbReference type="Gene3D" id="1.20.1270.180">
    <property type="match status" value="1"/>
</dbReference>
<evidence type="ECO:0000259" key="1">
    <source>
        <dbReference type="Pfam" id="PF07007"/>
    </source>
</evidence>
<reference evidence="2 3" key="1">
    <citation type="submission" date="2015-09" db="EMBL/GenBank/DDBJ databases">
        <title>Genome announcement of multiple Pseudomonas syringae strains.</title>
        <authorList>
            <person name="Thakur S."/>
            <person name="Wang P.W."/>
            <person name="Gong Y."/>
            <person name="Weir B.S."/>
            <person name="Guttman D.S."/>
        </authorList>
    </citation>
    <scope>NUCLEOTIDE SEQUENCE [LARGE SCALE GENOMIC DNA]</scope>
    <source>
        <strain evidence="2 3">ICMP3962</strain>
    </source>
</reference>
<protein>
    <submittedName>
        <fullName evidence="2">Transcriptional regulator, Cro/CI family</fullName>
    </submittedName>
</protein>
<organism evidence="2 3">
    <name type="scientific">Pseudomonas amygdali pv. ulmi</name>
    <dbReference type="NCBI Taxonomy" id="251720"/>
    <lineage>
        <taxon>Bacteria</taxon>
        <taxon>Pseudomonadati</taxon>
        <taxon>Pseudomonadota</taxon>
        <taxon>Gammaproteobacteria</taxon>
        <taxon>Pseudomonadales</taxon>
        <taxon>Pseudomonadaceae</taxon>
        <taxon>Pseudomonas</taxon>
        <taxon>Pseudomonas amygdali</taxon>
    </lineage>
</organism>
<dbReference type="PATRIC" id="fig|251720.4.peg.3510"/>
<dbReference type="AlphaFoldDB" id="A0A0Q0F531"/>
<gene>
    <name evidence="2" type="ORF">ALO41_200254</name>
</gene>
<accession>A0A0Q0F531</accession>
<proteinExistence type="predicted"/>
<dbReference type="EMBL" id="LJRQ01000043">
    <property type="protein sequence ID" value="KPZ17807.1"/>
    <property type="molecule type" value="Genomic_DNA"/>
</dbReference>
<dbReference type="RefSeq" id="WP_057430969.1">
    <property type="nucleotide sequence ID" value="NZ_LIHQ01000274.1"/>
</dbReference>
<comment type="caution">
    <text evidence="2">The sequence shown here is derived from an EMBL/GenBank/DDBJ whole genome shotgun (WGS) entry which is preliminary data.</text>
</comment>
<name>A0A0Q0F531_PSEA0</name>
<evidence type="ECO:0000313" key="2">
    <source>
        <dbReference type="EMBL" id="KPZ17807.1"/>
    </source>
</evidence>
<dbReference type="Pfam" id="PF07007">
    <property type="entry name" value="LprI"/>
    <property type="match status" value="1"/>
</dbReference>
<dbReference type="InterPro" id="IPR009739">
    <property type="entry name" value="LprI-like_N"/>
</dbReference>
<sequence>MRNTLIALAVMACANVVQAASSLDDCLKLAKTTNDSELCVAADSAVTDARLRKTFEYVVTHEEVAEAVKSLRDAQLAWDKFRDLDCSAVSASYTGTYRCSGLQSKWSRPAIIAFFDRD</sequence>
<feature type="domain" description="Lysozyme inhibitor LprI-like N-terminal" evidence="1">
    <location>
        <begin position="31"/>
        <end position="95"/>
    </location>
</feature>
<evidence type="ECO:0000313" key="3">
    <source>
        <dbReference type="Proteomes" id="UP000050266"/>
    </source>
</evidence>
<dbReference type="OrthoDB" id="7340239at2"/>